<feature type="transmembrane region" description="Helical" evidence="2">
    <location>
        <begin position="148"/>
        <end position="168"/>
    </location>
</feature>
<evidence type="ECO:0000256" key="2">
    <source>
        <dbReference type="SAM" id="Phobius"/>
    </source>
</evidence>
<reference evidence="4" key="1">
    <citation type="submission" date="2015-11" db="EMBL/GenBank/DDBJ databases">
        <authorList>
            <person name="Seth-Smith H.M.B."/>
        </authorList>
    </citation>
    <scope>NUCLEOTIDE SEQUENCE [LARGE SCALE GENOMIC DNA]</scope>
    <source>
        <strain evidence="4">2013Ark11</strain>
    </source>
</reference>
<keyword evidence="2" id="KW-1133">Transmembrane helix</keyword>
<gene>
    <name evidence="3" type="ORF">Ark11_1594</name>
</gene>
<keyword evidence="4" id="KW-1185">Reference proteome</keyword>
<dbReference type="AlphaFoldDB" id="A0A0S4M638"/>
<evidence type="ECO:0000256" key="1">
    <source>
        <dbReference type="SAM" id="MobiDB-lite"/>
    </source>
</evidence>
<dbReference type="EMBL" id="LN906597">
    <property type="protein sequence ID" value="CUT18386.1"/>
    <property type="molecule type" value="Genomic_DNA"/>
</dbReference>
<dbReference type="RefSeq" id="WP_092490742.1">
    <property type="nucleotide sequence ID" value="NZ_LN906597.1"/>
</dbReference>
<keyword evidence="2" id="KW-0812">Transmembrane</keyword>
<proteinExistence type="predicted"/>
<feature type="compositionally biased region" description="Polar residues" evidence="1">
    <location>
        <begin position="1"/>
        <end position="12"/>
    </location>
</feature>
<sequence length="173" mass="19102">MHLNNLDHSNGTEPHELVTNEEPQSDMRSSPPPSYDEATSQIWPGNEMLVPVGVGIANSSYPLPPPPYEEVVRATPFTLGIFNSNYRQHPPLTVPEQVLIDMHSHSFALQPTHNEALESIARVSGNNSPPSRETPLNGCCLPESRMPIILFGLTIFVIATITGIVRWCTTRHS</sequence>
<evidence type="ECO:0000313" key="3">
    <source>
        <dbReference type="EMBL" id="CUT18386.1"/>
    </source>
</evidence>
<name>A0A0S4M638_9BURK</name>
<protein>
    <submittedName>
        <fullName evidence="3">Putative membrane protein</fullName>
    </submittedName>
</protein>
<evidence type="ECO:0000313" key="4">
    <source>
        <dbReference type="Proteomes" id="UP000198651"/>
    </source>
</evidence>
<dbReference type="Proteomes" id="UP000198651">
    <property type="component" value="Chromosome I"/>
</dbReference>
<keyword evidence="2" id="KW-0472">Membrane</keyword>
<organism evidence="3 4">
    <name type="scientific">Candidatus Ichthyocystis hellenicum</name>
    <dbReference type="NCBI Taxonomy" id="1561003"/>
    <lineage>
        <taxon>Bacteria</taxon>
        <taxon>Pseudomonadati</taxon>
        <taxon>Pseudomonadota</taxon>
        <taxon>Betaproteobacteria</taxon>
        <taxon>Burkholderiales</taxon>
        <taxon>Candidatus Ichthyocystis</taxon>
    </lineage>
</organism>
<feature type="region of interest" description="Disordered" evidence="1">
    <location>
        <begin position="1"/>
        <end position="40"/>
    </location>
</feature>
<accession>A0A0S4M638</accession>